<keyword evidence="3" id="KW-1185">Reference proteome</keyword>
<gene>
    <name evidence="2" type="ORF">GCM10008942_19410</name>
</gene>
<name>A0ABN1EP22_9PROT</name>
<keyword evidence="1" id="KW-0732">Signal</keyword>
<dbReference type="EMBL" id="BAAADD010000005">
    <property type="protein sequence ID" value="GAA0570806.1"/>
    <property type="molecule type" value="Genomic_DNA"/>
</dbReference>
<proteinExistence type="predicted"/>
<protein>
    <submittedName>
        <fullName evidence="2">Uncharacterized protein</fullName>
    </submittedName>
</protein>
<comment type="caution">
    <text evidence="2">The sequence shown here is derived from an EMBL/GenBank/DDBJ whole genome shotgun (WGS) entry which is preliminary data.</text>
</comment>
<dbReference type="RefSeq" id="WP_166933975.1">
    <property type="nucleotide sequence ID" value="NZ_BAAADD010000005.1"/>
</dbReference>
<evidence type="ECO:0000313" key="3">
    <source>
        <dbReference type="Proteomes" id="UP001499951"/>
    </source>
</evidence>
<evidence type="ECO:0000313" key="2">
    <source>
        <dbReference type="EMBL" id="GAA0570806.1"/>
    </source>
</evidence>
<reference evidence="2 3" key="1">
    <citation type="journal article" date="2019" name="Int. J. Syst. Evol. Microbiol.">
        <title>The Global Catalogue of Microorganisms (GCM) 10K type strain sequencing project: providing services to taxonomists for standard genome sequencing and annotation.</title>
        <authorList>
            <consortium name="The Broad Institute Genomics Platform"/>
            <consortium name="The Broad Institute Genome Sequencing Center for Infectious Disease"/>
            <person name="Wu L."/>
            <person name="Ma J."/>
        </authorList>
    </citation>
    <scope>NUCLEOTIDE SEQUENCE [LARGE SCALE GENOMIC DNA]</scope>
    <source>
        <strain evidence="2 3">JCM 15089</strain>
    </source>
</reference>
<organism evidence="2 3">
    <name type="scientific">Rhizomicrobium electricum</name>
    <dbReference type="NCBI Taxonomy" id="480070"/>
    <lineage>
        <taxon>Bacteria</taxon>
        <taxon>Pseudomonadati</taxon>
        <taxon>Pseudomonadota</taxon>
        <taxon>Alphaproteobacteria</taxon>
        <taxon>Micropepsales</taxon>
        <taxon>Micropepsaceae</taxon>
        <taxon>Rhizomicrobium</taxon>
    </lineage>
</organism>
<feature type="chain" id="PRO_5045785909" evidence="1">
    <location>
        <begin position="21"/>
        <end position="128"/>
    </location>
</feature>
<accession>A0ABN1EP22</accession>
<sequence>MRKLIFLSACVVLCATSADAATWIARCNDGQHLQYNQTVGGGGILYLWTTDGVIPGTGTQMAVLKQTSLSATAICGTVTGNPTLPGGAPLTQLCANKAKGTITIKWQSPIAPAAIKEGLFCKANVTIN</sequence>
<dbReference type="Proteomes" id="UP001499951">
    <property type="component" value="Unassembled WGS sequence"/>
</dbReference>
<evidence type="ECO:0000256" key="1">
    <source>
        <dbReference type="SAM" id="SignalP"/>
    </source>
</evidence>
<feature type="signal peptide" evidence="1">
    <location>
        <begin position="1"/>
        <end position="20"/>
    </location>
</feature>